<proteinExistence type="predicted"/>
<gene>
    <name evidence="9" type="primary">G6PD_2</name>
    <name evidence="9" type="ORF">P7K49_000312</name>
</gene>
<evidence type="ECO:0000256" key="5">
    <source>
        <dbReference type="ARBA" id="ARBA00023277"/>
    </source>
</evidence>
<keyword evidence="4" id="KW-0560">Oxidoreductase</keyword>
<evidence type="ECO:0000256" key="2">
    <source>
        <dbReference type="ARBA" id="ARBA00013019"/>
    </source>
</evidence>
<dbReference type="Pfam" id="PF02781">
    <property type="entry name" value="G6PD_C"/>
    <property type="match status" value="1"/>
</dbReference>
<sequence>MEKPTSTNLDDVRDEKVRNPEGEGKATKGYQDDPLVPHGSTTATFTIVLYMENERWDGVHFMLRCGKALNECKAEVRLQFRNVADDIFLQQCRRNELVIRV</sequence>
<evidence type="ECO:0000313" key="10">
    <source>
        <dbReference type="Proteomes" id="UP001266305"/>
    </source>
</evidence>
<feature type="domain" description="Glucose-6-phosphate dehydrogenase C-terminal" evidence="8">
    <location>
        <begin position="23"/>
        <end position="101"/>
    </location>
</feature>
<keyword evidence="5" id="KW-0119">Carbohydrate metabolism</keyword>
<dbReference type="InterPro" id="IPR022675">
    <property type="entry name" value="G6P_DH_C"/>
</dbReference>
<dbReference type="EMBL" id="JASSZA010000001">
    <property type="protein sequence ID" value="KAK2118926.1"/>
    <property type="molecule type" value="Genomic_DNA"/>
</dbReference>
<dbReference type="InterPro" id="IPR001282">
    <property type="entry name" value="G6P_DH"/>
</dbReference>
<dbReference type="Proteomes" id="UP001266305">
    <property type="component" value="Unassembled WGS sequence"/>
</dbReference>
<feature type="region of interest" description="Disordered" evidence="7">
    <location>
        <begin position="1"/>
        <end position="37"/>
    </location>
</feature>
<keyword evidence="3" id="KW-0521">NADP</keyword>
<dbReference type="Gene3D" id="3.30.360.10">
    <property type="entry name" value="Dihydrodipicolinate Reductase, domain 2"/>
    <property type="match status" value="1"/>
</dbReference>
<evidence type="ECO:0000256" key="7">
    <source>
        <dbReference type="SAM" id="MobiDB-lite"/>
    </source>
</evidence>
<name>A0ABQ9WC46_SAGOE</name>
<comment type="caution">
    <text evidence="9">The sequence shown here is derived from an EMBL/GenBank/DDBJ whole genome shotgun (WGS) entry which is preliminary data.</text>
</comment>
<evidence type="ECO:0000256" key="1">
    <source>
        <dbReference type="ARBA" id="ARBA00004959"/>
    </source>
</evidence>
<dbReference type="EC" id="1.1.1.49" evidence="2"/>
<dbReference type="PANTHER" id="PTHR23429:SF0">
    <property type="entry name" value="GLUCOSE-6-PHOSPHATE 1-DEHYDROGENASE"/>
    <property type="match status" value="1"/>
</dbReference>
<keyword evidence="10" id="KW-1185">Reference proteome</keyword>
<evidence type="ECO:0000256" key="4">
    <source>
        <dbReference type="ARBA" id="ARBA00023002"/>
    </source>
</evidence>
<evidence type="ECO:0000256" key="6">
    <source>
        <dbReference type="ARBA" id="ARBA00047696"/>
    </source>
</evidence>
<evidence type="ECO:0000259" key="8">
    <source>
        <dbReference type="Pfam" id="PF02781"/>
    </source>
</evidence>
<accession>A0ABQ9WC46</accession>
<dbReference type="SUPFAM" id="SSF55347">
    <property type="entry name" value="Glyceraldehyde-3-phosphate dehydrogenase-like, C-terminal domain"/>
    <property type="match status" value="1"/>
</dbReference>
<evidence type="ECO:0000256" key="3">
    <source>
        <dbReference type="ARBA" id="ARBA00022857"/>
    </source>
</evidence>
<comment type="pathway">
    <text evidence="1">Carbohydrate degradation; pentose phosphate pathway.</text>
</comment>
<dbReference type="PANTHER" id="PTHR23429">
    <property type="entry name" value="GLUCOSE-6-PHOSPHATE 1-DEHYDROGENASE G6PD"/>
    <property type="match status" value="1"/>
</dbReference>
<evidence type="ECO:0000313" key="9">
    <source>
        <dbReference type="EMBL" id="KAK2118926.1"/>
    </source>
</evidence>
<comment type="catalytic activity">
    <reaction evidence="6">
        <text>D-glucose 6-phosphate + NADP(+) = 6-phospho-D-glucono-1,5-lactone + NADPH + H(+)</text>
        <dbReference type="Rhea" id="RHEA:15841"/>
        <dbReference type="ChEBI" id="CHEBI:15378"/>
        <dbReference type="ChEBI" id="CHEBI:57783"/>
        <dbReference type="ChEBI" id="CHEBI:57955"/>
        <dbReference type="ChEBI" id="CHEBI:58349"/>
        <dbReference type="ChEBI" id="CHEBI:61548"/>
        <dbReference type="EC" id="1.1.1.49"/>
    </reaction>
    <physiologicalReaction direction="left-to-right" evidence="6">
        <dbReference type="Rhea" id="RHEA:15842"/>
    </physiologicalReaction>
</comment>
<feature type="compositionally biased region" description="Basic and acidic residues" evidence="7">
    <location>
        <begin position="10"/>
        <end position="26"/>
    </location>
</feature>
<protein>
    <recommendedName>
        <fullName evidence="2">glucose-6-phosphate dehydrogenase (NADP(+))</fullName>
        <ecNumber evidence="2">1.1.1.49</ecNumber>
    </recommendedName>
</protein>
<organism evidence="9 10">
    <name type="scientific">Saguinus oedipus</name>
    <name type="common">Cotton-top tamarin</name>
    <name type="synonym">Oedipomidas oedipus</name>
    <dbReference type="NCBI Taxonomy" id="9490"/>
    <lineage>
        <taxon>Eukaryota</taxon>
        <taxon>Metazoa</taxon>
        <taxon>Chordata</taxon>
        <taxon>Craniata</taxon>
        <taxon>Vertebrata</taxon>
        <taxon>Euteleostomi</taxon>
        <taxon>Mammalia</taxon>
        <taxon>Eutheria</taxon>
        <taxon>Euarchontoglires</taxon>
        <taxon>Primates</taxon>
        <taxon>Haplorrhini</taxon>
        <taxon>Platyrrhini</taxon>
        <taxon>Cebidae</taxon>
        <taxon>Callitrichinae</taxon>
        <taxon>Saguinus</taxon>
    </lineage>
</organism>
<reference evidence="9 10" key="1">
    <citation type="submission" date="2023-05" db="EMBL/GenBank/DDBJ databases">
        <title>B98-5 Cell Line De Novo Hybrid Assembly: An Optical Mapping Approach.</title>
        <authorList>
            <person name="Kananen K."/>
            <person name="Auerbach J.A."/>
            <person name="Kautto E."/>
            <person name="Blachly J.S."/>
        </authorList>
    </citation>
    <scope>NUCLEOTIDE SEQUENCE [LARGE SCALE GENOMIC DNA]</scope>
    <source>
        <strain evidence="9">B95-8</strain>
        <tissue evidence="9">Cell line</tissue>
    </source>
</reference>